<accession>A0A521CMJ7</accession>
<keyword evidence="1" id="KW-0812">Transmembrane</keyword>
<reference evidence="2 3" key="1">
    <citation type="submission" date="2017-05" db="EMBL/GenBank/DDBJ databases">
        <authorList>
            <person name="Varghese N."/>
            <person name="Submissions S."/>
        </authorList>
    </citation>
    <scope>NUCLEOTIDE SEQUENCE [LARGE SCALE GENOMIC DNA]</scope>
    <source>
        <strain evidence="2 3">DSM 45474</strain>
    </source>
</reference>
<dbReference type="InterPro" id="IPR007404">
    <property type="entry name" value="YdjM-like"/>
</dbReference>
<keyword evidence="1" id="KW-1133">Transmembrane helix</keyword>
<keyword evidence="1" id="KW-0472">Membrane</keyword>
<proteinExistence type="predicted"/>
<protein>
    <submittedName>
        <fullName evidence="2">Inner membrane protein</fullName>
    </submittedName>
</protein>
<sequence length="295" mass="33071">MDNLTHGLLGYMVYAASSKEEESNKEKVGYATVAVVGAEIPDIEGFTTFMGPEIYLTWHRAFTHSILFSPVIALLAVAIVFLFNRSLRWGKAWLLAWVATLTHIGSDWANTWGTGLLEPLVQERYSLGILPIVDVIILLIFTVGFLLKRKFKTAWVFRGVGVALILYIVFQAGHAAWLKSQLDGFDSVTVSATLMPTQYHMVAQKGDEFHYYDGSFLNGLQKVGKTRTENHPAVKKALASNGEAKALTRFLSVYGTEVKETKKAYQVLFYDPRFRLQNPFLLSTEVKVPKEEPSK</sequence>
<dbReference type="Pfam" id="PF04307">
    <property type="entry name" value="YdjM"/>
    <property type="match status" value="1"/>
</dbReference>
<dbReference type="AlphaFoldDB" id="A0A521CMJ7"/>
<dbReference type="Proteomes" id="UP000315636">
    <property type="component" value="Unassembled WGS sequence"/>
</dbReference>
<evidence type="ECO:0000256" key="1">
    <source>
        <dbReference type="SAM" id="Phobius"/>
    </source>
</evidence>
<feature type="transmembrane region" description="Helical" evidence="1">
    <location>
        <begin position="129"/>
        <end position="147"/>
    </location>
</feature>
<dbReference type="PANTHER" id="PTHR40031">
    <property type="entry name" value="HYPOTHETICAL MEMBRANE SPANNING PROTEIN"/>
    <property type="match status" value="1"/>
</dbReference>
<dbReference type="PANTHER" id="PTHR40031:SF1">
    <property type="entry name" value="MEMBRANE-BOUND METAL-DEPENDENT HYDROLASE"/>
    <property type="match status" value="1"/>
</dbReference>
<organism evidence="2 3">
    <name type="scientific">Melghirimyces algeriensis</name>
    <dbReference type="NCBI Taxonomy" id="910412"/>
    <lineage>
        <taxon>Bacteria</taxon>
        <taxon>Bacillati</taxon>
        <taxon>Bacillota</taxon>
        <taxon>Bacilli</taxon>
        <taxon>Bacillales</taxon>
        <taxon>Thermoactinomycetaceae</taxon>
        <taxon>Melghirimyces</taxon>
    </lineage>
</organism>
<feature type="transmembrane region" description="Helical" evidence="1">
    <location>
        <begin position="92"/>
        <end position="109"/>
    </location>
</feature>
<keyword evidence="3" id="KW-1185">Reference proteome</keyword>
<dbReference type="EMBL" id="FXTI01000004">
    <property type="protein sequence ID" value="SMO60595.1"/>
    <property type="molecule type" value="Genomic_DNA"/>
</dbReference>
<dbReference type="InterPro" id="IPR053170">
    <property type="entry name" value="Transcription_regulator"/>
</dbReference>
<name>A0A521CMJ7_9BACL</name>
<feature type="transmembrane region" description="Helical" evidence="1">
    <location>
        <begin position="61"/>
        <end position="83"/>
    </location>
</feature>
<gene>
    <name evidence="2" type="ORF">SAMN06264849_10479</name>
</gene>
<evidence type="ECO:0000313" key="3">
    <source>
        <dbReference type="Proteomes" id="UP000315636"/>
    </source>
</evidence>
<evidence type="ECO:0000313" key="2">
    <source>
        <dbReference type="EMBL" id="SMO60595.1"/>
    </source>
</evidence>
<feature type="transmembrane region" description="Helical" evidence="1">
    <location>
        <begin position="159"/>
        <end position="178"/>
    </location>
</feature>
<dbReference type="RefSeq" id="WP_185956123.1">
    <property type="nucleotide sequence ID" value="NZ_FXTI01000004.1"/>
</dbReference>